<dbReference type="Proteomes" id="UP000215902">
    <property type="component" value="Unassembled WGS sequence"/>
</dbReference>
<accession>A0A267F3Y8</accession>
<organism evidence="2 3">
    <name type="scientific">Macrostomum lignano</name>
    <dbReference type="NCBI Taxonomy" id="282301"/>
    <lineage>
        <taxon>Eukaryota</taxon>
        <taxon>Metazoa</taxon>
        <taxon>Spiralia</taxon>
        <taxon>Lophotrochozoa</taxon>
        <taxon>Platyhelminthes</taxon>
        <taxon>Rhabditophora</taxon>
        <taxon>Macrostomorpha</taxon>
        <taxon>Macrostomida</taxon>
        <taxon>Macrostomidae</taxon>
        <taxon>Macrostomum</taxon>
    </lineage>
</organism>
<dbReference type="OrthoDB" id="5813613at2759"/>
<evidence type="ECO:0000256" key="1">
    <source>
        <dbReference type="SAM" id="SignalP"/>
    </source>
</evidence>
<keyword evidence="3" id="KW-1185">Reference proteome</keyword>
<evidence type="ECO:0000313" key="3">
    <source>
        <dbReference type="Proteomes" id="UP000215902"/>
    </source>
</evidence>
<comment type="caution">
    <text evidence="2">The sequence shown here is derived from an EMBL/GenBank/DDBJ whole genome shotgun (WGS) entry which is preliminary data.</text>
</comment>
<gene>
    <name evidence="2" type="ORF">BOX15_Mlig007455g1</name>
</gene>
<dbReference type="EMBL" id="NIVC01001396">
    <property type="protein sequence ID" value="PAA68436.1"/>
    <property type="molecule type" value="Genomic_DNA"/>
</dbReference>
<dbReference type="AlphaFoldDB" id="A0A267F3Y8"/>
<reference evidence="2 3" key="1">
    <citation type="submission" date="2017-06" db="EMBL/GenBank/DDBJ databases">
        <title>A platform for efficient transgenesis in Macrostomum lignano, a flatworm model organism for stem cell research.</title>
        <authorList>
            <person name="Berezikov E."/>
        </authorList>
    </citation>
    <scope>NUCLEOTIDE SEQUENCE [LARGE SCALE GENOMIC DNA]</scope>
    <source>
        <strain evidence="2">DV1</strain>
        <tissue evidence="2">Whole organism</tissue>
    </source>
</reference>
<protein>
    <submittedName>
        <fullName evidence="2">Uncharacterized protein</fullName>
    </submittedName>
</protein>
<feature type="signal peptide" evidence="1">
    <location>
        <begin position="1"/>
        <end position="23"/>
    </location>
</feature>
<keyword evidence="1" id="KW-0732">Signal</keyword>
<name>A0A267F3Y8_9PLAT</name>
<evidence type="ECO:0000313" key="2">
    <source>
        <dbReference type="EMBL" id="PAA68436.1"/>
    </source>
</evidence>
<feature type="chain" id="PRO_5012199157" evidence="1">
    <location>
        <begin position="24"/>
        <end position="117"/>
    </location>
</feature>
<proteinExistence type="predicted"/>
<sequence length="117" mass="12976">MSLSQISSLVLLLVILCTSSLHACKLDTVDVCMSRAELAARPDCVDECAAVTLKMTVNLLDVMTNEADSNGVDKRASFVRMGKKKRASYVRMGKKKRASYVRMGKKKRASFVRMGKR</sequence>